<dbReference type="PANTHER" id="PTHR34070:SF1">
    <property type="entry name" value="DNA ALKYLATION REPAIR PROTEIN"/>
    <property type="match status" value="1"/>
</dbReference>
<reference evidence="2" key="1">
    <citation type="submission" date="2021-11" db="EMBL/GenBank/DDBJ databases">
        <title>Cultivation dependent microbiological survey of springs from the worlds oldest radium mine currently devoted to the extraction of radon-saturated water.</title>
        <authorList>
            <person name="Kapinusova G."/>
            <person name="Smrhova T."/>
            <person name="Strejcek M."/>
            <person name="Suman J."/>
            <person name="Jani K."/>
            <person name="Pajer P."/>
            <person name="Uhlik O."/>
        </authorList>
    </citation>
    <scope>NUCLEOTIDE SEQUENCE [LARGE SCALE GENOMIC DNA]</scope>
    <source>
        <strain evidence="2">J379</strain>
    </source>
</reference>
<accession>A0ABY5PBX6</accession>
<keyword evidence="2" id="KW-1185">Reference proteome</keyword>
<dbReference type="Pfam" id="PF08713">
    <property type="entry name" value="DNA_alkylation"/>
    <property type="match status" value="1"/>
</dbReference>
<gene>
    <name evidence="1" type="ORF">LRS13_15775</name>
</gene>
<dbReference type="EMBL" id="CP088295">
    <property type="protein sequence ID" value="UUY02169.1"/>
    <property type="molecule type" value="Genomic_DNA"/>
</dbReference>
<organism evidence="1 2">
    <name type="scientific">Svornostia abyssi</name>
    <dbReference type="NCBI Taxonomy" id="2898438"/>
    <lineage>
        <taxon>Bacteria</taxon>
        <taxon>Bacillati</taxon>
        <taxon>Actinomycetota</taxon>
        <taxon>Thermoleophilia</taxon>
        <taxon>Solirubrobacterales</taxon>
        <taxon>Baekduiaceae</taxon>
        <taxon>Svornostia</taxon>
    </lineage>
</organism>
<dbReference type="Proteomes" id="UP001058860">
    <property type="component" value="Chromosome"/>
</dbReference>
<dbReference type="InterPro" id="IPR016024">
    <property type="entry name" value="ARM-type_fold"/>
</dbReference>
<dbReference type="SUPFAM" id="SSF48371">
    <property type="entry name" value="ARM repeat"/>
    <property type="match status" value="1"/>
</dbReference>
<evidence type="ECO:0000313" key="1">
    <source>
        <dbReference type="EMBL" id="UUY02169.1"/>
    </source>
</evidence>
<protein>
    <submittedName>
        <fullName evidence="1">DNA alkylation repair protein</fullName>
    </submittedName>
</protein>
<name>A0ABY5PBX6_9ACTN</name>
<evidence type="ECO:0000313" key="2">
    <source>
        <dbReference type="Proteomes" id="UP001058860"/>
    </source>
</evidence>
<sequence>MLEDLRRDLRAAAEPDRVPQLERYFQAFPGGYGEGDVFLGVRVPAARAIAKRHAALPLQDVASLLRSDVHDERLVALLLLARRAERGDEDERRAVLDIYLAGTASINNWDLVDASAPAVVGGWVLDHDTALLDTLAGSDDLWERRIAMIATLRLIRAGELDPTYTLAERLLSDDHDLMHKACGWMLREAGKRDERRLVAFIETHAARMPRTMLRYAIERLPADERARLLAL</sequence>
<dbReference type="PANTHER" id="PTHR34070">
    <property type="entry name" value="ARMADILLO-TYPE FOLD"/>
    <property type="match status" value="1"/>
</dbReference>
<proteinExistence type="predicted"/>
<dbReference type="RefSeq" id="WP_353862702.1">
    <property type="nucleotide sequence ID" value="NZ_CP088295.1"/>
</dbReference>
<dbReference type="CDD" id="cd06561">
    <property type="entry name" value="AlkD_like"/>
    <property type="match status" value="1"/>
</dbReference>
<dbReference type="Gene3D" id="1.25.10.90">
    <property type="match status" value="1"/>
</dbReference>
<dbReference type="InterPro" id="IPR014825">
    <property type="entry name" value="DNA_alkylation"/>
</dbReference>